<organism evidence="1 2">
    <name type="scientific">Flavobacterium arundinis</name>
    <dbReference type="NCBI Taxonomy" id="3139143"/>
    <lineage>
        <taxon>Bacteria</taxon>
        <taxon>Pseudomonadati</taxon>
        <taxon>Bacteroidota</taxon>
        <taxon>Flavobacteriia</taxon>
        <taxon>Flavobacteriales</taxon>
        <taxon>Flavobacteriaceae</taxon>
        <taxon>Flavobacterium</taxon>
    </lineage>
</organism>
<name>A0ABU9HZ40_9FLAO</name>
<reference evidence="1 2" key="1">
    <citation type="submission" date="2024-04" db="EMBL/GenBank/DDBJ databases">
        <title>Flavobacterium sp. DGU11 16S ribosomal RNA gene Genome sequencing and assembly.</title>
        <authorList>
            <person name="Park S."/>
        </authorList>
    </citation>
    <scope>NUCLEOTIDE SEQUENCE [LARGE SCALE GENOMIC DNA]</scope>
    <source>
        <strain evidence="1 2">DGU11</strain>
    </source>
</reference>
<sequence>MKKFLKKATLFVACVAAINLIINICTFYPVQDDRYEVRYDYLKDNLNNYNTLFFGTSRTIRHIVPSVFDSINKANGITTKGFNLGTPANKLFETYYQYDAFLRDYSKMKERPVKYVFLELNPMDVLEFQNISSRKASYWFDANYAGHLVSYLKDGAAVKRGYFNYFYAFLIHYFGFNYLDNPLQETSKDANVWLGENHDGYVDYDDEIKLVTDLKQKKKLQEFRARFEEDTTKLIKARINAEKEYAETSAAKYNAEHLKMMKDIIEKSKQYGIEVKFIIQPRLASYREIHAIKKQLPGYIIDVADPNKHKELWEVKNAFDKSHMNKKGSTIFTALLSRDFLEMENHKAK</sequence>
<protein>
    <recommendedName>
        <fullName evidence="3">SGNH/GDSL hydrolase family protein</fullName>
    </recommendedName>
</protein>
<proteinExistence type="predicted"/>
<keyword evidence="2" id="KW-1185">Reference proteome</keyword>
<dbReference type="RefSeq" id="WP_341697741.1">
    <property type="nucleotide sequence ID" value="NZ_JBBYHR010000008.1"/>
</dbReference>
<comment type="caution">
    <text evidence="1">The sequence shown here is derived from an EMBL/GenBank/DDBJ whole genome shotgun (WGS) entry which is preliminary data.</text>
</comment>
<dbReference type="Proteomes" id="UP001464555">
    <property type="component" value="Unassembled WGS sequence"/>
</dbReference>
<evidence type="ECO:0000313" key="2">
    <source>
        <dbReference type="Proteomes" id="UP001464555"/>
    </source>
</evidence>
<evidence type="ECO:0000313" key="1">
    <source>
        <dbReference type="EMBL" id="MEL1245428.1"/>
    </source>
</evidence>
<evidence type="ECO:0008006" key="3">
    <source>
        <dbReference type="Google" id="ProtNLM"/>
    </source>
</evidence>
<dbReference type="EMBL" id="JBBYHR010000008">
    <property type="protein sequence ID" value="MEL1245428.1"/>
    <property type="molecule type" value="Genomic_DNA"/>
</dbReference>
<gene>
    <name evidence="1" type="ORF">AAEO56_14235</name>
</gene>
<accession>A0ABU9HZ40</accession>